<dbReference type="EMBL" id="LN614827">
    <property type="protein sequence ID" value="CEG58080.1"/>
    <property type="molecule type" value="Genomic_DNA"/>
</dbReference>
<gene>
    <name evidence="1" type="ORF">LFA_2714</name>
</gene>
<proteinExistence type="predicted"/>
<dbReference type="AlphaFoldDB" id="A0A098G9E1"/>
<accession>A0A098G9E1</accession>
<name>A0A098G9E1_9GAMM</name>
<keyword evidence="2" id="KW-1185">Reference proteome</keyword>
<evidence type="ECO:0000313" key="1">
    <source>
        <dbReference type="EMBL" id="CEG58080.1"/>
    </source>
</evidence>
<organism evidence="1 2">
    <name type="scientific">Legionella fallonii LLAP-10</name>
    <dbReference type="NCBI Taxonomy" id="1212491"/>
    <lineage>
        <taxon>Bacteria</taxon>
        <taxon>Pseudomonadati</taxon>
        <taxon>Pseudomonadota</taxon>
        <taxon>Gammaproteobacteria</taxon>
        <taxon>Legionellales</taxon>
        <taxon>Legionellaceae</taxon>
        <taxon>Legionella</taxon>
    </lineage>
</organism>
<dbReference type="HOGENOM" id="CLU_2465213_0_0_6"/>
<reference evidence="2" key="1">
    <citation type="submission" date="2014-09" db="EMBL/GenBank/DDBJ databases">
        <authorList>
            <person name="Gomez-Valero L."/>
        </authorList>
    </citation>
    <scope>NUCLEOTIDE SEQUENCE [LARGE SCALE GENOMIC DNA]</scope>
    <source>
        <strain evidence="2">ATCC700992</strain>
    </source>
</reference>
<dbReference type="Proteomes" id="UP000032430">
    <property type="component" value="Chromosome I"/>
</dbReference>
<evidence type="ECO:0000313" key="2">
    <source>
        <dbReference type="Proteomes" id="UP000032430"/>
    </source>
</evidence>
<dbReference type="KEGG" id="lfa:LFA_2714"/>
<protein>
    <submittedName>
        <fullName evidence="1">Uncharacterized protein</fullName>
    </submittedName>
</protein>
<sequence length="88" mass="10162">MRKLDFKSAANSMLRLIITVLSFDVNLKSVQAYEQKLKEISAETVTNSELPRRVINILILQYFVASIITASYRKLNVRVLLIILPRRI</sequence>